<gene>
    <name evidence="5" type="ORF">BEWA_024860</name>
</gene>
<keyword evidence="1 3" id="KW-0853">WD repeat</keyword>
<evidence type="ECO:0000259" key="4">
    <source>
        <dbReference type="Pfam" id="PF12265"/>
    </source>
</evidence>
<dbReference type="Proteomes" id="UP000031512">
    <property type="component" value="Chromosome 1"/>
</dbReference>
<evidence type="ECO:0000256" key="2">
    <source>
        <dbReference type="ARBA" id="ARBA00022737"/>
    </source>
</evidence>
<dbReference type="InterPro" id="IPR036322">
    <property type="entry name" value="WD40_repeat_dom_sf"/>
</dbReference>
<sequence length="428" mass="47704">MNLEDRKDFDEDMDSSVDDTIEEIVEESQEDCDTGAKRIWRKEEGPLKEGEELDVAPGCYDMLHTISLDWSCLSFDILNDDLGACRIQFPHECYVVSGTQPGNTHGMESLIHVMKWSNITRNFAEEEDEDEEEDKKCKLSLNSIYHPGIVNRIKACPQSSRLVCTMSDTGKVHIWDIEQQLNNIDDGSFPKSKQKPLYTNVIHDIEGYAVAWSPNKTGMLATGDCNGGIALWNPVEGGWSVDRFFKDSSSVEDIHWTPGSDVFAAACCDGSVKLFDIRIGSDPQCSISVSDLDVNSVSWNPVQTTCILTGDETGSGKIFDVRYPQAHLSQLNWHKEAITCVGWHPQDSCVCALSSRDDSISLWDTSVESQQVGTEEGDTNLNDVPQQLLFLHMGQTEITELMFHNNIPGVVISTAVDGFNIFKCINID</sequence>
<dbReference type="KEGG" id="beq:BEWA_024860"/>
<dbReference type="PANTHER" id="PTHR45903:SF1">
    <property type="entry name" value="GLUTAMATE-RICH WD REPEAT-CONTAINING PROTEIN 1"/>
    <property type="match status" value="1"/>
</dbReference>
<dbReference type="OrthoDB" id="2161379at2759"/>
<accession>L0AVJ8</accession>
<dbReference type="SMART" id="SM00320">
    <property type="entry name" value="WD40"/>
    <property type="match status" value="5"/>
</dbReference>
<dbReference type="SUPFAM" id="SSF50978">
    <property type="entry name" value="WD40 repeat-like"/>
    <property type="match status" value="1"/>
</dbReference>
<organism evidence="5 6">
    <name type="scientific">Theileria equi strain WA</name>
    <dbReference type="NCBI Taxonomy" id="1537102"/>
    <lineage>
        <taxon>Eukaryota</taxon>
        <taxon>Sar</taxon>
        <taxon>Alveolata</taxon>
        <taxon>Apicomplexa</taxon>
        <taxon>Aconoidasida</taxon>
        <taxon>Piroplasmida</taxon>
        <taxon>Theileriidae</taxon>
        <taxon>Theileria</taxon>
    </lineage>
</organism>
<reference evidence="5 6" key="1">
    <citation type="journal article" date="2012" name="BMC Genomics">
        <title>Comparative genomic analysis and phylogenetic position of Theileria equi.</title>
        <authorList>
            <person name="Kappmeyer L.S."/>
            <person name="Thiagarajan M."/>
            <person name="Herndon D.R."/>
            <person name="Ramsay J.D."/>
            <person name="Caler E."/>
            <person name="Djikeng A."/>
            <person name="Gillespie J.J."/>
            <person name="Lau A.O."/>
            <person name="Roalson E.H."/>
            <person name="Silva J.C."/>
            <person name="Silva M.G."/>
            <person name="Suarez C.E."/>
            <person name="Ueti M.W."/>
            <person name="Nene V.M."/>
            <person name="Mealey R.H."/>
            <person name="Knowles D.P."/>
            <person name="Brayton K.A."/>
        </authorList>
    </citation>
    <scope>NUCLEOTIDE SEQUENCE [LARGE SCALE GENOMIC DNA]</scope>
    <source>
        <strain evidence="5 6">WA</strain>
    </source>
</reference>
<dbReference type="InterPro" id="IPR001680">
    <property type="entry name" value="WD40_rpt"/>
</dbReference>
<dbReference type="InterPro" id="IPR015943">
    <property type="entry name" value="WD40/YVTN_repeat-like_dom_sf"/>
</dbReference>
<evidence type="ECO:0000313" key="6">
    <source>
        <dbReference type="Proteomes" id="UP000031512"/>
    </source>
</evidence>
<keyword evidence="6" id="KW-1185">Reference proteome</keyword>
<name>L0AVJ8_THEEQ</name>
<dbReference type="InterPro" id="IPR051972">
    <property type="entry name" value="Glutamate-rich_WD_repeat"/>
</dbReference>
<dbReference type="Pfam" id="PF12265">
    <property type="entry name" value="CAF1C_H4-bd"/>
    <property type="match status" value="1"/>
</dbReference>
<dbReference type="Gene3D" id="2.130.10.10">
    <property type="entry name" value="YVTN repeat-like/Quinoprotein amine dehydrogenase"/>
    <property type="match status" value="1"/>
</dbReference>
<dbReference type="STRING" id="1537102.L0AVJ8"/>
<dbReference type="PANTHER" id="PTHR45903">
    <property type="entry name" value="GLUTAMATE-RICH WD REPEAT-CONTAINING PROTEIN 1"/>
    <property type="match status" value="1"/>
</dbReference>
<feature type="domain" description="Histone-binding protein RBBP4-like N-terminal" evidence="4">
    <location>
        <begin position="52"/>
        <end position="119"/>
    </location>
</feature>
<evidence type="ECO:0000256" key="3">
    <source>
        <dbReference type="PROSITE-ProRule" id="PRU00221"/>
    </source>
</evidence>
<dbReference type="eggNOG" id="KOG0302">
    <property type="taxonomic scope" value="Eukaryota"/>
</dbReference>
<dbReference type="GeneID" id="15806892"/>
<dbReference type="Pfam" id="PF00400">
    <property type="entry name" value="WD40"/>
    <property type="match status" value="2"/>
</dbReference>
<dbReference type="GO" id="GO:0042254">
    <property type="term" value="P:ribosome biogenesis"/>
    <property type="evidence" value="ECO:0007669"/>
    <property type="project" value="TreeGrafter"/>
</dbReference>
<dbReference type="VEuPathDB" id="PiroplasmaDB:BEWA_024860"/>
<proteinExistence type="predicted"/>
<dbReference type="EMBL" id="CP001669">
    <property type="protein sequence ID" value="AFZ79637.1"/>
    <property type="molecule type" value="Genomic_DNA"/>
</dbReference>
<evidence type="ECO:0000256" key="1">
    <source>
        <dbReference type="ARBA" id="ARBA00022574"/>
    </source>
</evidence>
<feature type="repeat" description="WD" evidence="3">
    <location>
        <begin position="331"/>
        <end position="364"/>
    </location>
</feature>
<dbReference type="AlphaFoldDB" id="L0AVJ8"/>
<evidence type="ECO:0000313" key="5">
    <source>
        <dbReference type="EMBL" id="AFZ79637.1"/>
    </source>
</evidence>
<keyword evidence="2" id="KW-0677">Repeat</keyword>
<dbReference type="RefSeq" id="XP_004829303.1">
    <property type="nucleotide sequence ID" value="XM_004829246.1"/>
</dbReference>
<dbReference type="PROSITE" id="PS50082">
    <property type="entry name" value="WD_REPEATS_2"/>
    <property type="match status" value="1"/>
</dbReference>
<protein>
    <recommendedName>
        <fullName evidence="4">Histone-binding protein RBBP4-like N-terminal domain-containing protein</fullName>
    </recommendedName>
</protein>
<dbReference type="GO" id="GO:0005730">
    <property type="term" value="C:nucleolus"/>
    <property type="evidence" value="ECO:0007669"/>
    <property type="project" value="TreeGrafter"/>
</dbReference>
<dbReference type="InterPro" id="IPR022052">
    <property type="entry name" value="Histone-bd_RBBP4-like_N"/>
</dbReference>